<reference evidence="1" key="1">
    <citation type="submission" date="2014-11" db="EMBL/GenBank/DDBJ databases">
        <authorList>
            <person name="Amaro Gonzalez C."/>
        </authorList>
    </citation>
    <scope>NUCLEOTIDE SEQUENCE</scope>
</reference>
<evidence type="ECO:0000313" key="1">
    <source>
        <dbReference type="EMBL" id="JAH78567.1"/>
    </source>
</evidence>
<accession>A0A0E9VKH7</accession>
<sequence length="21" mass="2199">MLHCCPSTQAVLVPHGGPTSY</sequence>
<name>A0A0E9VKH7_ANGAN</name>
<dbReference type="AlphaFoldDB" id="A0A0E9VKH7"/>
<proteinExistence type="predicted"/>
<dbReference type="EMBL" id="GBXM01030010">
    <property type="protein sequence ID" value="JAH78567.1"/>
    <property type="molecule type" value="Transcribed_RNA"/>
</dbReference>
<organism evidence="1">
    <name type="scientific">Anguilla anguilla</name>
    <name type="common">European freshwater eel</name>
    <name type="synonym">Muraena anguilla</name>
    <dbReference type="NCBI Taxonomy" id="7936"/>
    <lineage>
        <taxon>Eukaryota</taxon>
        <taxon>Metazoa</taxon>
        <taxon>Chordata</taxon>
        <taxon>Craniata</taxon>
        <taxon>Vertebrata</taxon>
        <taxon>Euteleostomi</taxon>
        <taxon>Actinopterygii</taxon>
        <taxon>Neopterygii</taxon>
        <taxon>Teleostei</taxon>
        <taxon>Anguilliformes</taxon>
        <taxon>Anguillidae</taxon>
        <taxon>Anguilla</taxon>
    </lineage>
</organism>
<protein>
    <submittedName>
        <fullName evidence="1">Uncharacterized protein</fullName>
    </submittedName>
</protein>
<reference evidence="1" key="2">
    <citation type="journal article" date="2015" name="Fish Shellfish Immunol.">
        <title>Early steps in the European eel (Anguilla anguilla)-Vibrio vulnificus interaction in the gills: Role of the RtxA13 toxin.</title>
        <authorList>
            <person name="Callol A."/>
            <person name="Pajuelo D."/>
            <person name="Ebbesson L."/>
            <person name="Teles M."/>
            <person name="MacKenzie S."/>
            <person name="Amaro C."/>
        </authorList>
    </citation>
    <scope>NUCLEOTIDE SEQUENCE</scope>
</reference>